<protein>
    <recommendedName>
        <fullName evidence="13">C3H1-type domain-containing protein</fullName>
    </recommendedName>
</protein>
<dbReference type="Pfam" id="PF12872">
    <property type="entry name" value="OST-HTH"/>
    <property type="match status" value="1"/>
</dbReference>
<dbReference type="PROSITE" id="PS50103">
    <property type="entry name" value="ZF_C3H1"/>
    <property type="match status" value="1"/>
</dbReference>
<dbReference type="InParanoid" id="D8SQ92"/>
<organism evidence="12">
    <name type="scientific">Selaginella moellendorffii</name>
    <name type="common">Spikemoss</name>
    <dbReference type="NCBI Taxonomy" id="88036"/>
    <lineage>
        <taxon>Eukaryota</taxon>
        <taxon>Viridiplantae</taxon>
        <taxon>Streptophyta</taxon>
        <taxon>Embryophyta</taxon>
        <taxon>Tracheophyta</taxon>
        <taxon>Lycopodiopsida</taxon>
        <taxon>Selaginellales</taxon>
        <taxon>Selaginellaceae</taxon>
        <taxon>Selaginella</taxon>
    </lineage>
</organism>
<evidence type="ECO:0000256" key="4">
    <source>
        <dbReference type="ARBA" id="ARBA00022884"/>
    </source>
</evidence>
<dbReference type="PROSITE" id="PS50102">
    <property type="entry name" value="RRM"/>
    <property type="match status" value="1"/>
</dbReference>
<dbReference type="STRING" id="88036.D8SQ92"/>
<dbReference type="Pfam" id="PF00642">
    <property type="entry name" value="zf-CCCH"/>
    <property type="match status" value="1"/>
</dbReference>
<feature type="non-terminal residue" evidence="11">
    <location>
        <position position="1"/>
    </location>
</feature>
<dbReference type="Pfam" id="PF00076">
    <property type="entry name" value="RRM_1"/>
    <property type="match status" value="1"/>
</dbReference>
<dbReference type="GO" id="GO:0008270">
    <property type="term" value="F:zinc ion binding"/>
    <property type="evidence" value="ECO:0007669"/>
    <property type="project" value="UniProtKB-KW"/>
</dbReference>
<dbReference type="KEGG" id="smo:SELMODRAFT_45393"/>
<evidence type="ECO:0000256" key="2">
    <source>
        <dbReference type="ARBA" id="ARBA00022771"/>
    </source>
</evidence>
<feature type="zinc finger region" description="C3H1-type" evidence="7">
    <location>
        <begin position="1"/>
        <end position="24"/>
    </location>
</feature>
<evidence type="ECO:0000256" key="3">
    <source>
        <dbReference type="ARBA" id="ARBA00022833"/>
    </source>
</evidence>
<dbReference type="HOGENOM" id="CLU_1340595_0_0_1"/>
<dbReference type="PROSITE" id="PS51644">
    <property type="entry name" value="HTH_OST"/>
    <property type="match status" value="1"/>
</dbReference>
<dbReference type="InterPro" id="IPR000571">
    <property type="entry name" value="Znf_CCCH"/>
</dbReference>
<dbReference type="GO" id="GO:0003677">
    <property type="term" value="F:DNA binding"/>
    <property type="evidence" value="ECO:0007669"/>
    <property type="project" value="UniProtKB-KW"/>
</dbReference>
<sequence>KPCVYYSRGFCKHGSSCRFSHDHIAGDGSSPSPSSLERLDRELQELLSSRTSPVSIAALPQLYYERFGRPLQAEGYLTESQRHGKSGYNLTRLLSKLKGSITVIDRPHGQHAVVLAEDAHKFATFAGEHYDLSGVNPSSRQIYLTFPAESSFSEDDVSTHFRAYGPVQDVRIPFQQKRMFGFVTFVYPETVKIVLSE</sequence>
<keyword evidence="12" id="KW-1185">Reference proteome</keyword>
<keyword evidence="4 6" id="KW-0694">RNA-binding</keyword>
<feature type="domain" description="C3H1-type" evidence="9">
    <location>
        <begin position="1"/>
        <end position="24"/>
    </location>
</feature>
<accession>D8SQ92</accession>
<dbReference type="Proteomes" id="UP000001514">
    <property type="component" value="Unassembled WGS sequence"/>
</dbReference>
<evidence type="ECO:0000256" key="1">
    <source>
        <dbReference type="ARBA" id="ARBA00022723"/>
    </source>
</evidence>
<keyword evidence="1 7" id="KW-0479">Metal-binding</keyword>
<dbReference type="AlphaFoldDB" id="D8SQ92"/>
<gene>
    <name evidence="11" type="ORF">SELMODRAFT_45393</name>
</gene>
<keyword evidence="5" id="KW-0238">DNA-binding</keyword>
<dbReference type="OMA" id="SCEPISW"/>
<feature type="non-terminal residue" evidence="11">
    <location>
        <position position="197"/>
    </location>
</feature>
<dbReference type="Gramene" id="EFJ13418">
    <property type="protein sequence ID" value="EFJ13418"/>
    <property type="gene ID" value="SELMODRAFT_45393"/>
</dbReference>
<dbReference type="InterPro" id="IPR036855">
    <property type="entry name" value="Znf_CCCH_sf"/>
</dbReference>
<dbReference type="InterPro" id="IPR025605">
    <property type="entry name" value="OST-HTH/LOTUS_dom"/>
</dbReference>
<evidence type="ECO:0000259" key="8">
    <source>
        <dbReference type="PROSITE" id="PS50102"/>
    </source>
</evidence>
<evidence type="ECO:0000313" key="12">
    <source>
        <dbReference type="Proteomes" id="UP000001514"/>
    </source>
</evidence>
<feature type="domain" description="HTH OST-type" evidence="10">
    <location>
        <begin position="35"/>
        <end position="118"/>
    </location>
</feature>
<dbReference type="SUPFAM" id="SSF54928">
    <property type="entry name" value="RNA-binding domain, RBD"/>
    <property type="match status" value="1"/>
</dbReference>
<keyword evidence="2 7" id="KW-0863">Zinc-finger</keyword>
<dbReference type="EMBL" id="GL377633">
    <property type="protein sequence ID" value="EFJ13418.1"/>
    <property type="molecule type" value="Genomic_DNA"/>
</dbReference>
<evidence type="ECO:0000256" key="7">
    <source>
        <dbReference type="PROSITE-ProRule" id="PRU00723"/>
    </source>
</evidence>
<dbReference type="GO" id="GO:0003723">
    <property type="term" value="F:RNA binding"/>
    <property type="evidence" value="ECO:0007669"/>
    <property type="project" value="UniProtKB-UniRule"/>
</dbReference>
<dbReference type="SUPFAM" id="SSF90229">
    <property type="entry name" value="CCCH zinc finger"/>
    <property type="match status" value="1"/>
</dbReference>
<proteinExistence type="predicted"/>
<evidence type="ECO:0000259" key="10">
    <source>
        <dbReference type="PROSITE" id="PS51644"/>
    </source>
</evidence>
<dbReference type="InterPro" id="IPR012677">
    <property type="entry name" value="Nucleotide-bd_a/b_plait_sf"/>
</dbReference>
<dbReference type="Gene3D" id="4.10.1000.10">
    <property type="entry name" value="Zinc finger, CCCH-type"/>
    <property type="match status" value="1"/>
</dbReference>
<dbReference type="eggNOG" id="ENOG502QS3A">
    <property type="taxonomic scope" value="Eukaryota"/>
</dbReference>
<dbReference type="PANTHER" id="PTHR24009:SF0">
    <property type="entry name" value="ZINC FINGER CCCH DOMAIN-CONTAINING PROTEIN 18"/>
    <property type="match status" value="1"/>
</dbReference>
<dbReference type="InterPro" id="IPR035979">
    <property type="entry name" value="RBD_domain_sf"/>
</dbReference>
<evidence type="ECO:0008006" key="13">
    <source>
        <dbReference type="Google" id="ProtNLM"/>
    </source>
</evidence>
<keyword evidence="3 7" id="KW-0862">Zinc</keyword>
<evidence type="ECO:0000313" key="11">
    <source>
        <dbReference type="EMBL" id="EFJ13418.1"/>
    </source>
</evidence>
<dbReference type="PANTHER" id="PTHR24009">
    <property type="entry name" value="RNA-BINDING (RRM/RBD/RNP MOTIFS)"/>
    <property type="match status" value="1"/>
</dbReference>
<evidence type="ECO:0000256" key="6">
    <source>
        <dbReference type="PROSITE-ProRule" id="PRU00176"/>
    </source>
</evidence>
<dbReference type="InterPro" id="IPR000504">
    <property type="entry name" value="RRM_dom"/>
</dbReference>
<evidence type="ECO:0000256" key="5">
    <source>
        <dbReference type="ARBA" id="ARBA00023125"/>
    </source>
</evidence>
<reference evidence="11 12" key="1">
    <citation type="journal article" date="2011" name="Science">
        <title>The Selaginella genome identifies genetic changes associated with the evolution of vascular plants.</title>
        <authorList>
            <person name="Banks J.A."/>
            <person name="Nishiyama T."/>
            <person name="Hasebe M."/>
            <person name="Bowman J.L."/>
            <person name="Gribskov M."/>
            <person name="dePamphilis C."/>
            <person name="Albert V.A."/>
            <person name="Aono N."/>
            <person name="Aoyama T."/>
            <person name="Ambrose B.A."/>
            <person name="Ashton N.W."/>
            <person name="Axtell M.J."/>
            <person name="Barker E."/>
            <person name="Barker M.S."/>
            <person name="Bennetzen J.L."/>
            <person name="Bonawitz N.D."/>
            <person name="Chapple C."/>
            <person name="Cheng C."/>
            <person name="Correa L.G."/>
            <person name="Dacre M."/>
            <person name="DeBarry J."/>
            <person name="Dreyer I."/>
            <person name="Elias M."/>
            <person name="Engstrom E.M."/>
            <person name="Estelle M."/>
            <person name="Feng L."/>
            <person name="Finet C."/>
            <person name="Floyd S.K."/>
            <person name="Frommer W.B."/>
            <person name="Fujita T."/>
            <person name="Gramzow L."/>
            <person name="Gutensohn M."/>
            <person name="Harholt J."/>
            <person name="Hattori M."/>
            <person name="Heyl A."/>
            <person name="Hirai T."/>
            <person name="Hiwatashi Y."/>
            <person name="Ishikawa M."/>
            <person name="Iwata M."/>
            <person name="Karol K.G."/>
            <person name="Koehler B."/>
            <person name="Kolukisaoglu U."/>
            <person name="Kubo M."/>
            <person name="Kurata T."/>
            <person name="Lalonde S."/>
            <person name="Li K."/>
            <person name="Li Y."/>
            <person name="Litt A."/>
            <person name="Lyons E."/>
            <person name="Manning G."/>
            <person name="Maruyama T."/>
            <person name="Michael T.P."/>
            <person name="Mikami K."/>
            <person name="Miyazaki S."/>
            <person name="Morinaga S."/>
            <person name="Murata T."/>
            <person name="Mueller-Roeber B."/>
            <person name="Nelson D.R."/>
            <person name="Obara M."/>
            <person name="Oguri Y."/>
            <person name="Olmstead R.G."/>
            <person name="Onodera N."/>
            <person name="Petersen B.L."/>
            <person name="Pils B."/>
            <person name="Prigge M."/>
            <person name="Rensing S.A."/>
            <person name="Riano-Pachon D.M."/>
            <person name="Roberts A.W."/>
            <person name="Sato Y."/>
            <person name="Scheller H.V."/>
            <person name="Schulz B."/>
            <person name="Schulz C."/>
            <person name="Shakirov E.V."/>
            <person name="Shibagaki N."/>
            <person name="Shinohara N."/>
            <person name="Shippen D.E."/>
            <person name="Soerensen I."/>
            <person name="Sotooka R."/>
            <person name="Sugimoto N."/>
            <person name="Sugita M."/>
            <person name="Sumikawa N."/>
            <person name="Tanurdzic M."/>
            <person name="Theissen G."/>
            <person name="Ulvskov P."/>
            <person name="Wakazuki S."/>
            <person name="Weng J.K."/>
            <person name="Willats W.W."/>
            <person name="Wipf D."/>
            <person name="Wolf P.G."/>
            <person name="Yang L."/>
            <person name="Zimmer A.D."/>
            <person name="Zhu Q."/>
            <person name="Mitros T."/>
            <person name="Hellsten U."/>
            <person name="Loque D."/>
            <person name="Otillar R."/>
            <person name="Salamov A."/>
            <person name="Schmutz J."/>
            <person name="Shapiro H."/>
            <person name="Lindquist E."/>
            <person name="Lucas S."/>
            <person name="Rokhsar D."/>
            <person name="Grigoriev I.V."/>
        </authorList>
    </citation>
    <scope>NUCLEOTIDE SEQUENCE [LARGE SCALE GENOMIC DNA]</scope>
</reference>
<name>D8SQ92_SELML</name>
<dbReference type="Gene3D" id="3.30.70.330">
    <property type="match status" value="1"/>
</dbReference>
<evidence type="ECO:0000259" key="9">
    <source>
        <dbReference type="PROSITE" id="PS50103"/>
    </source>
</evidence>
<feature type="domain" description="RRM" evidence="8">
    <location>
        <begin position="140"/>
        <end position="197"/>
    </location>
</feature>